<dbReference type="OrthoDB" id="151490at2759"/>
<dbReference type="AlphaFoldDB" id="A0A448WQI8"/>
<dbReference type="InterPro" id="IPR012310">
    <property type="entry name" value="DNA_ligase_ATP-dep_cent"/>
</dbReference>
<evidence type="ECO:0000313" key="3">
    <source>
        <dbReference type="Proteomes" id="UP000784294"/>
    </source>
</evidence>
<gene>
    <name evidence="2" type="ORF">PXEA_LOCUS11079</name>
</gene>
<reference evidence="2" key="1">
    <citation type="submission" date="2018-11" db="EMBL/GenBank/DDBJ databases">
        <authorList>
            <consortium name="Pathogen Informatics"/>
        </authorList>
    </citation>
    <scope>NUCLEOTIDE SEQUENCE</scope>
</reference>
<dbReference type="GO" id="GO:0003677">
    <property type="term" value="F:DNA binding"/>
    <property type="evidence" value="ECO:0007669"/>
    <property type="project" value="InterPro"/>
</dbReference>
<dbReference type="GO" id="GO:0005524">
    <property type="term" value="F:ATP binding"/>
    <property type="evidence" value="ECO:0007669"/>
    <property type="project" value="InterPro"/>
</dbReference>
<dbReference type="GO" id="GO:0006310">
    <property type="term" value="P:DNA recombination"/>
    <property type="evidence" value="ECO:0007669"/>
    <property type="project" value="InterPro"/>
</dbReference>
<dbReference type="GO" id="GO:0005958">
    <property type="term" value="C:DNA-dependent protein kinase-DNA ligase 4 complex"/>
    <property type="evidence" value="ECO:0007669"/>
    <property type="project" value="TreeGrafter"/>
</dbReference>
<dbReference type="PROSITE" id="PS50160">
    <property type="entry name" value="DNA_LIGASE_A3"/>
    <property type="match status" value="1"/>
</dbReference>
<feature type="non-terminal residue" evidence="2">
    <location>
        <position position="1"/>
    </location>
</feature>
<dbReference type="GO" id="GO:0032807">
    <property type="term" value="C:DNA ligase IV complex"/>
    <property type="evidence" value="ECO:0007669"/>
    <property type="project" value="TreeGrafter"/>
</dbReference>
<dbReference type="Proteomes" id="UP000784294">
    <property type="component" value="Unassembled WGS sequence"/>
</dbReference>
<proteinExistence type="predicted"/>
<feature type="domain" description="ATP-dependent DNA ligase family profile" evidence="1">
    <location>
        <begin position="28"/>
        <end position="183"/>
    </location>
</feature>
<dbReference type="PANTHER" id="PTHR45997">
    <property type="entry name" value="DNA LIGASE 4"/>
    <property type="match status" value="1"/>
</dbReference>
<dbReference type="Gene3D" id="3.30.1490.70">
    <property type="match status" value="1"/>
</dbReference>
<accession>A0A448WQI8</accession>
<dbReference type="GO" id="GO:0006303">
    <property type="term" value="P:double-strand break repair via nonhomologous end joining"/>
    <property type="evidence" value="ECO:0007669"/>
    <property type="project" value="TreeGrafter"/>
</dbReference>
<dbReference type="InterPro" id="IPR029710">
    <property type="entry name" value="LIG4"/>
</dbReference>
<dbReference type="PANTHER" id="PTHR45997:SF1">
    <property type="entry name" value="DNA LIGASE 4"/>
    <property type="match status" value="1"/>
</dbReference>
<protein>
    <recommendedName>
        <fullName evidence="1">ATP-dependent DNA ligase family profile domain-containing protein</fullName>
    </recommendedName>
</protein>
<evidence type="ECO:0000313" key="2">
    <source>
        <dbReference type="EMBL" id="VEL17639.1"/>
    </source>
</evidence>
<evidence type="ECO:0000259" key="1">
    <source>
        <dbReference type="PROSITE" id="PS50160"/>
    </source>
</evidence>
<comment type="caution">
    <text evidence="2">The sequence shown here is derived from an EMBL/GenBank/DDBJ whole genome shotgun (WGS) entry which is preliminary data.</text>
</comment>
<organism evidence="2 3">
    <name type="scientific">Protopolystoma xenopodis</name>
    <dbReference type="NCBI Taxonomy" id="117903"/>
    <lineage>
        <taxon>Eukaryota</taxon>
        <taxon>Metazoa</taxon>
        <taxon>Spiralia</taxon>
        <taxon>Lophotrochozoa</taxon>
        <taxon>Platyhelminthes</taxon>
        <taxon>Monogenea</taxon>
        <taxon>Polyopisthocotylea</taxon>
        <taxon>Polystomatidea</taxon>
        <taxon>Polystomatidae</taxon>
        <taxon>Protopolystoma</taxon>
    </lineage>
</organism>
<keyword evidence="3" id="KW-1185">Reference proteome</keyword>
<dbReference type="GO" id="GO:0006297">
    <property type="term" value="P:nucleotide-excision repair, DNA gap filling"/>
    <property type="evidence" value="ECO:0007669"/>
    <property type="project" value="TreeGrafter"/>
</dbReference>
<dbReference type="GO" id="GO:0003910">
    <property type="term" value="F:DNA ligase (ATP) activity"/>
    <property type="evidence" value="ECO:0007669"/>
    <property type="project" value="InterPro"/>
</dbReference>
<dbReference type="EMBL" id="CAAALY010033522">
    <property type="protein sequence ID" value="VEL17639.1"/>
    <property type="molecule type" value="Genomic_DNA"/>
</dbReference>
<name>A0A448WQI8_9PLAT</name>
<sequence>SSDWHLPPPSPVILGAIYLSHWYYTPASVDAISRAFNAQIESREEGLVVKAARLPGFRHSSIVAGDPMQLQLSRIDVSTIEGEESTYSAQDSDEDMEDAGKALDEDFGYSAYYPGARLRAGWWKLKPDYVLQLMDDFDCLLVGAFLSPSTERQQMASMGAVGNAIRRSCGGPIISQFLCAVKLNETNETSDNIHTFLSFCRVSILTFADLINLLLK</sequence>